<reference evidence="2 3" key="1">
    <citation type="submission" date="2016-03" db="EMBL/GenBank/DDBJ databases">
        <title>Whole genome sequencing of Grifola frondosa 9006-11.</title>
        <authorList>
            <person name="Min B."/>
            <person name="Park H."/>
            <person name="Kim J.-G."/>
            <person name="Cho H."/>
            <person name="Oh Y.-L."/>
            <person name="Kong W.-S."/>
            <person name="Choi I.-G."/>
        </authorList>
    </citation>
    <scope>NUCLEOTIDE SEQUENCE [LARGE SCALE GENOMIC DNA]</scope>
    <source>
        <strain evidence="2 3">9006-11</strain>
    </source>
</reference>
<dbReference type="OMA" id="GKSLNCW"/>
<dbReference type="Proteomes" id="UP000092993">
    <property type="component" value="Unassembled WGS sequence"/>
</dbReference>
<keyword evidence="3" id="KW-1185">Reference proteome</keyword>
<feature type="compositionally biased region" description="Polar residues" evidence="1">
    <location>
        <begin position="16"/>
        <end position="27"/>
    </location>
</feature>
<proteinExistence type="predicted"/>
<dbReference type="InterPro" id="IPR012471">
    <property type="entry name" value="DUF1690"/>
</dbReference>
<organism evidence="2 3">
    <name type="scientific">Grifola frondosa</name>
    <name type="common">Maitake</name>
    <name type="synonym">Polyporus frondosus</name>
    <dbReference type="NCBI Taxonomy" id="5627"/>
    <lineage>
        <taxon>Eukaryota</taxon>
        <taxon>Fungi</taxon>
        <taxon>Dikarya</taxon>
        <taxon>Basidiomycota</taxon>
        <taxon>Agaricomycotina</taxon>
        <taxon>Agaricomycetes</taxon>
        <taxon>Polyporales</taxon>
        <taxon>Grifolaceae</taxon>
        <taxon>Grifola</taxon>
    </lineage>
</organism>
<comment type="caution">
    <text evidence="2">The sequence shown here is derived from an EMBL/GenBank/DDBJ whole genome shotgun (WGS) entry which is preliminary data.</text>
</comment>
<gene>
    <name evidence="2" type="ORF">A0H81_04695</name>
</gene>
<dbReference type="EMBL" id="LUGG01000004">
    <property type="protein sequence ID" value="OBZ75772.1"/>
    <property type="molecule type" value="Genomic_DNA"/>
</dbReference>
<dbReference type="OrthoDB" id="5544375at2759"/>
<name>A0A1C7MG12_GRIFR</name>
<feature type="region of interest" description="Disordered" evidence="1">
    <location>
        <begin position="1"/>
        <end position="105"/>
    </location>
</feature>
<accession>A0A1C7MG12</accession>
<protein>
    <submittedName>
        <fullName evidence="2">MICOS complex subunit mic19</fullName>
    </submittedName>
</protein>
<feature type="compositionally biased region" description="Basic and acidic residues" evidence="1">
    <location>
        <begin position="61"/>
        <end position="90"/>
    </location>
</feature>
<dbReference type="AlphaFoldDB" id="A0A1C7MG12"/>
<sequence length="180" mass="20250">MGASQSTPQPDEKVFSSETPIQFSQDVVNHLTDHLASPDTPPERQSSIDAHIRSRIQAELSRLHSEEEKVKEEIERALEKENLDREREMAGEESASEDGTAGSVRSSAALMGDLEELRQKVERFHARQATDELAEVRGKGEEVILCYKSHPSTTLDCWKAVEEFKTSVARVEQVYVNSLR</sequence>
<evidence type="ECO:0000313" key="2">
    <source>
        <dbReference type="EMBL" id="OBZ75772.1"/>
    </source>
</evidence>
<dbReference type="Pfam" id="PF07956">
    <property type="entry name" value="DUF1690"/>
    <property type="match status" value="1"/>
</dbReference>
<evidence type="ECO:0000313" key="3">
    <source>
        <dbReference type="Proteomes" id="UP000092993"/>
    </source>
</evidence>
<evidence type="ECO:0000256" key="1">
    <source>
        <dbReference type="SAM" id="MobiDB-lite"/>
    </source>
</evidence>